<evidence type="ECO:0000313" key="1">
    <source>
        <dbReference type="EMBL" id="CAB3783390.1"/>
    </source>
</evidence>
<organism evidence="1 2">
    <name type="scientific">Pararobbsia alpina</name>
    <dbReference type="NCBI Taxonomy" id="621374"/>
    <lineage>
        <taxon>Bacteria</taxon>
        <taxon>Pseudomonadati</taxon>
        <taxon>Pseudomonadota</taxon>
        <taxon>Betaproteobacteria</taxon>
        <taxon>Burkholderiales</taxon>
        <taxon>Burkholderiaceae</taxon>
        <taxon>Pararobbsia</taxon>
    </lineage>
</organism>
<dbReference type="AlphaFoldDB" id="A0A6S7B990"/>
<dbReference type="Proteomes" id="UP000494115">
    <property type="component" value="Unassembled WGS sequence"/>
</dbReference>
<dbReference type="EMBL" id="CADIKM010000005">
    <property type="protein sequence ID" value="CAB3783390.1"/>
    <property type="molecule type" value="Genomic_DNA"/>
</dbReference>
<keyword evidence="2" id="KW-1185">Reference proteome</keyword>
<sequence length="93" mass="9847">MRKSQAEINEWIRSQQSRLGIASQSNEAKRSTVTVMLPSVAVVTRLAHAAADAKIAVDPVYAATCARLDAELAEILSGGSARAPSLPDTLTIE</sequence>
<name>A0A6S7B990_9BURK</name>
<accession>A0A6S7B990</accession>
<gene>
    <name evidence="1" type="ORF">LMG28138_01630</name>
</gene>
<reference evidence="1 2" key="1">
    <citation type="submission" date="2020-04" db="EMBL/GenBank/DDBJ databases">
        <authorList>
            <person name="De Canck E."/>
        </authorList>
    </citation>
    <scope>NUCLEOTIDE SEQUENCE [LARGE SCALE GENOMIC DNA]</scope>
    <source>
        <strain evidence="1 2">LMG 28138</strain>
    </source>
</reference>
<protein>
    <submittedName>
        <fullName evidence="1">Uncharacterized protein</fullName>
    </submittedName>
</protein>
<proteinExistence type="predicted"/>
<dbReference type="RefSeq" id="WP_175104235.1">
    <property type="nucleotide sequence ID" value="NZ_CADIKM010000005.1"/>
</dbReference>
<evidence type="ECO:0000313" key="2">
    <source>
        <dbReference type="Proteomes" id="UP000494115"/>
    </source>
</evidence>